<dbReference type="Gene3D" id="1.10.10.60">
    <property type="entry name" value="Homeodomain-like"/>
    <property type="match status" value="2"/>
</dbReference>
<proteinExistence type="predicted"/>
<dbReference type="Pfam" id="PF17853">
    <property type="entry name" value="GGDEF_2"/>
    <property type="match status" value="1"/>
</dbReference>
<dbReference type="InterPro" id="IPR018060">
    <property type="entry name" value="HTH_AraC"/>
</dbReference>
<evidence type="ECO:0000313" key="7">
    <source>
        <dbReference type="Proteomes" id="UP001267290"/>
    </source>
</evidence>
<dbReference type="PROSITE" id="PS01124">
    <property type="entry name" value="HTH_ARAC_FAMILY_2"/>
    <property type="match status" value="1"/>
</dbReference>
<evidence type="ECO:0000256" key="4">
    <source>
        <dbReference type="SAM" id="Phobius"/>
    </source>
</evidence>
<dbReference type="InterPro" id="IPR041522">
    <property type="entry name" value="CdaR_GGDEF"/>
</dbReference>
<keyword evidence="1" id="KW-0805">Transcription regulation</keyword>
<name>A0ABU1NXI7_9BACL</name>
<evidence type="ECO:0000256" key="2">
    <source>
        <dbReference type="ARBA" id="ARBA00023125"/>
    </source>
</evidence>
<accession>A0ABU1NXI7</accession>
<organism evidence="6 7">
    <name type="scientific">Paenibacillus qinlingensis</name>
    <dbReference type="NCBI Taxonomy" id="1837343"/>
    <lineage>
        <taxon>Bacteria</taxon>
        <taxon>Bacillati</taxon>
        <taxon>Bacillota</taxon>
        <taxon>Bacilli</taxon>
        <taxon>Bacillales</taxon>
        <taxon>Paenibacillaceae</taxon>
        <taxon>Paenibacillus</taxon>
    </lineage>
</organism>
<comment type="caution">
    <text evidence="6">The sequence shown here is derived from an EMBL/GenBank/DDBJ whole genome shotgun (WGS) entry which is preliminary data.</text>
</comment>
<dbReference type="Gene3D" id="3.30.450.20">
    <property type="entry name" value="PAS domain"/>
    <property type="match status" value="1"/>
</dbReference>
<feature type="transmembrane region" description="Helical" evidence="4">
    <location>
        <begin position="12"/>
        <end position="33"/>
    </location>
</feature>
<keyword evidence="2" id="KW-0238">DNA-binding</keyword>
<reference evidence="6 7" key="1">
    <citation type="submission" date="2023-07" db="EMBL/GenBank/DDBJ databases">
        <title>Sorghum-associated microbial communities from plants grown in Nebraska, USA.</title>
        <authorList>
            <person name="Schachtman D."/>
        </authorList>
    </citation>
    <scope>NUCLEOTIDE SEQUENCE [LARGE SCALE GENOMIC DNA]</scope>
    <source>
        <strain evidence="6 7">CC258</strain>
    </source>
</reference>
<dbReference type="RefSeq" id="WP_310499343.1">
    <property type="nucleotide sequence ID" value="NZ_JAVDSB010000004.1"/>
</dbReference>
<evidence type="ECO:0000256" key="3">
    <source>
        <dbReference type="ARBA" id="ARBA00023163"/>
    </source>
</evidence>
<dbReference type="SMART" id="SM00342">
    <property type="entry name" value="HTH_ARAC"/>
    <property type="match status" value="1"/>
</dbReference>
<dbReference type="InterPro" id="IPR009057">
    <property type="entry name" value="Homeodomain-like_sf"/>
</dbReference>
<feature type="domain" description="HTH araC/xylS-type" evidence="5">
    <location>
        <begin position="667"/>
        <end position="764"/>
    </location>
</feature>
<keyword evidence="4" id="KW-1133">Transmembrane helix</keyword>
<dbReference type="EMBL" id="JAVDSB010000004">
    <property type="protein sequence ID" value="MDR6551781.1"/>
    <property type="molecule type" value="Genomic_DNA"/>
</dbReference>
<dbReference type="Proteomes" id="UP001267290">
    <property type="component" value="Unassembled WGS sequence"/>
</dbReference>
<keyword evidence="4" id="KW-0812">Transmembrane</keyword>
<dbReference type="PANTHER" id="PTHR43280:SF28">
    <property type="entry name" value="HTH-TYPE TRANSCRIPTIONAL ACTIVATOR RHAS"/>
    <property type="match status" value="1"/>
</dbReference>
<feature type="transmembrane region" description="Helical" evidence="4">
    <location>
        <begin position="297"/>
        <end position="317"/>
    </location>
</feature>
<keyword evidence="4" id="KW-0472">Membrane</keyword>
<evidence type="ECO:0000256" key="1">
    <source>
        <dbReference type="ARBA" id="ARBA00023015"/>
    </source>
</evidence>
<evidence type="ECO:0000259" key="5">
    <source>
        <dbReference type="PROSITE" id="PS01124"/>
    </source>
</evidence>
<gene>
    <name evidence="6" type="ORF">J2736_002970</name>
</gene>
<keyword evidence="7" id="KW-1185">Reference proteome</keyword>
<sequence length="769" mass="86943">MWRQPYRKKGLLIAILSACLPAAIIGVILYMLGTQQIEKEAQKTYRNQVAYATERINQNLVHLETIMAQWSFNLNLGSAYSELDIYKDYKSTRSIYQALTWIKASDPLIEEVHLYLDKQQVVIKESSGINPIKNEQELNTYRGLASYQRDVYWTKSDVLPLMNPDKSAPYALIVRLPGGLVETEAALIIEVSAKQLNKLIAELDVEGAGSTLLMQQDGDVISLGGHALSKPTDLDKALMKSITHHQNLEKTSSIESWNKDTYSVSYGGMNRVGNTWTFAVATPLSQMTKSVQTLSRFIILTGCFGIILALILSWYSFRHMYNPVRRLMQQLLPGRVSTSSDEFVTIADEWKNLSRESQILQERVDRQLPSLRESFLLQLMQGHLSFLSEAELAGRMEQFGWDVQEREFAVIAVKLHGLYRSEGKFSPGDEQLVTFAAVNITQELAEAMNLDANTINLQDLTLGLLVGRTERTSQLEEMRANLFHFAEALALTLNNLLHVEVTVCVGASTQELHKLSLYFENARNALNHRTLGDEQQVLDVNDIMPGGHDAIAYPFDVEAAILKALRSGQNLELDELLNGFLAQLKARTTKELDVRQGLLQLFGNMQNTIMLSGFSPLAFNDGIDIWRQMSELKEPEAILLWMKKHIVTPYVNRLHRTQDMQLRQLVENVLSTIHANYAKDISLEGCADLHGTYAKKLSIGFKQITGLTFIDYVTQYRLNKAKQLLLETDEKINDIAGSVGYQAPYFNRLFKKYEGITPGQYREQAEQDA</sequence>
<keyword evidence="3" id="KW-0804">Transcription</keyword>
<protein>
    <submittedName>
        <fullName evidence="6">AraC-like DNA-binding protein</fullName>
    </submittedName>
</protein>
<dbReference type="Pfam" id="PF12833">
    <property type="entry name" value="HTH_18"/>
    <property type="match status" value="1"/>
</dbReference>
<evidence type="ECO:0000313" key="6">
    <source>
        <dbReference type="EMBL" id="MDR6551781.1"/>
    </source>
</evidence>
<dbReference type="PANTHER" id="PTHR43280">
    <property type="entry name" value="ARAC-FAMILY TRANSCRIPTIONAL REGULATOR"/>
    <property type="match status" value="1"/>
</dbReference>
<dbReference type="SUPFAM" id="SSF46689">
    <property type="entry name" value="Homeodomain-like"/>
    <property type="match status" value="1"/>
</dbReference>